<dbReference type="EMBL" id="CP018082">
    <property type="protein sequence ID" value="APE36948.1"/>
    <property type="molecule type" value="Genomic_DNA"/>
</dbReference>
<protein>
    <recommendedName>
        <fullName evidence="1">Phage tail lysozyme domain-containing protein</fullName>
    </recommendedName>
</protein>
<dbReference type="KEGG" id="nsl:BOX37_26820"/>
<accession>A0A1J0VY12</accession>
<reference evidence="2" key="1">
    <citation type="submission" date="2016-11" db="EMBL/GenBank/DDBJ databases">
        <authorList>
            <person name="Jaros S."/>
            <person name="Januszkiewicz K."/>
            <person name="Wedrychowicz H."/>
        </authorList>
    </citation>
    <scope>NUCLEOTIDE SEQUENCE [LARGE SCALE GENOMIC DNA]</scope>
    <source>
        <strain evidence="2">Y48</strain>
    </source>
</reference>
<proteinExistence type="predicted"/>
<dbReference type="AlphaFoldDB" id="A0A1J0VY12"/>
<dbReference type="InterPro" id="IPR041219">
    <property type="entry name" value="Phage_lysozyme2"/>
</dbReference>
<organism evidence="2 3">
    <name type="scientific">Nocardia mangyaensis</name>
    <dbReference type="NCBI Taxonomy" id="2213200"/>
    <lineage>
        <taxon>Bacteria</taxon>
        <taxon>Bacillati</taxon>
        <taxon>Actinomycetota</taxon>
        <taxon>Actinomycetes</taxon>
        <taxon>Mycobacteriales</taxon>
        <taxon>Nocardiaceae</taxon>
        <taxon>Nocardia</taxon>
    </lineage>
</organism>
<keyword evidence="3" id="KW-1185">Reference proteome</keyword>
<feature type="domain" description="Phage tail lysozyme" evidence="1">
    <location>
        <begin position="242"/>
        <end position="378"/>
    </location>
</feature>
<evidence type="ECO:0000259" key="1">
    <source>
        <dbReference type="Pfam" id="PF18013"/>
    </source>
</evidence>
<gene>
    <name evidence="2" type="ORF">BOX37_26820</name>
</gene>
<evidence type="ECO:0000313" key="2">
    <source>
        <dbReference type="EMBL" id="APE36948.1"/>
    </source>
</evidence>
<dbReference type="Gene3D" id="1.10.530.10">
    <property type="match status" value="1"/>
</dbReference>
<dbReference type="OrthoDB" id="4521217at2"/>
<sequence>MVVTLTGQDGPVAHFRGWTVDLPHPAGSSAGLDSVIDAAEQAIQTSVDLFGSGAGGQALDLVEEFEERGLIEDSDNQSAMVDDYASRQDEIDEIVAQLRRQNKDVDTSAYATSTTTSAAMSDIDREVDGLESTLAVAGPAAGENRLSAVVESRLLAAILQTVSAVYDTITAASSGVVAEAGRINDSAPSYGSPSPVMNTGGYLPPAGGHSGYPPAAGDFGGGDYLQTANAEEISEGQRARVDEMYQRLLDNGFTPAQAAGILGNLQQESTFDTGAWYAAEGSLGLAQWRGDRLDGSGDDGERLGLRRFAAERGGSEYDWRIQIDFISYELQHYEKTANAHLQNARTPGEAAAVFDQYYERSDGLARGKRIANANNIASSMTSTISV</sequence>
<dbReference type="Pfam" id="PF18013">
    <property type="entry name" value="Phage_lysozyme2"/>
    <property type="match status" value="1"/>
</dbReference>
<dbReference type="Proteomes" id="UP000183810">
    <property type="component" value="Chromosome"/>
</dbReference>
<evidence type="ECO:0000313" key="3">
    <source>
        <dbReference type="Proteomes" id="UP000183810"/>
    </source>
</evidence>
<name>A0A1J0VY12_9NOCA</name>
<dbReference type="RefSeq" id="WP_071930133.1">
    <property type="nucleotide sequence ID" value="NZ_CP018082.1"/>
</dbReference>